<dbReference type="CDD" id="cd02503">
    <property type="entry name" value="MobA"/>
    <property type="match status" value="1"/>
</dbReference>
<dbReference type="GO" id="GO:0005525">
    <property type="term" value="F:GTP binding"/>
    <property type="evidence" value="ECO:0007669"/>
    <property type="project" value="UniProtKB-KW"/>
</dbReference>
<keyword evidence="6" id="KW-0342">GTP-binding</keyword>
<dbReference type="AlphaFoldDB" id="A0A368W1Y6"/>
<dbReference type="SUPFAM" id="SSF53448">
    <property type="entry name" value="Nucleotide-diphospho-sugar transferases"/>
    <property type="match status" value="1"/>
</dbReference>
<protein>
    <submittedName>
        <fullName evidence="10">Molybdopterin-guanine dinucleotide biosynthesis protein A</fullName>
    </submittedName>
</protein>
<evidence type="ECO:0000256" key="3">
    <source>
        <dbReference type="ARBA" id="ARBA00022723"/>
    </source>
</evidence>
<keyword evidence="3" id="KW-0479">Metal-binding</keyword>
<dbReference type="RefSeq" id="WP_114451837.1">
    <property type="nucleotide sequence ID" value="NZ_QPJC01000002.1"/>
</dbReference>
<keyword evidence="5" id="KW-0460">Magnesium</keyword>
<accession>A0A368W1Y6</accession>
<dbReference type="Proteomes" id="UP000253495">
    <property type="component" value="Unassembled WGS sequence"/>
</dbReference>
<dbReference type="EMBL" id="QPJC01000002">
    <property type="protein sequence ID" value="RCW45998.1"/>
    <property type="molecule type" value="Genomic_DNA"/>
</dbReference>
<evidence type="ECO:0000313" key="11">
    <source>
        <dbReference type="Proteomes" id="UP000253495"/>
    </source>
</evidence>
<reference evidence="10 11" key="1">
    <citation type="submission" date="2018-07" db="EMBL/GenBank/DDBJ databases">
        <title>Genomic Encyclopedia of Type Strains, Phase III (KMG-III): the genomes of soil and plant-associated and newly described type strains.</title>
        <authorList>
            <person name="Whitman W."/>
        </authorList>
    </citation>
    <scope>NUCLEOTIDE SEQUENCE [LARGE SCALE GENOMIC DNA]</scope>
    <source>
        <strain evidence="10 11">CECT 8575</strain>
    </source>
</reference>
<feature type="domain" description="MobA-like NTP transferase" evidence="9">
    <location>
        <begin position="7"/>
        <end position="160"/>
    </location>
</feature>
<evidence type="ECO:0000313" key="10">
    <source>
        <dbReference type="EMBL" id="RCW45998.1"/>
    </source>
</evidence>
<dbReference type="PANTHER" id="PTHR19136:SF81">
    <property type="entry name" value="MOLYBDENUM COFACTOR GUANYLYLTRANSFERASE"/>
    <property type="match status" value="1"/>
</dbReference>
<evidence type="ECO:0000256" key="7">
    <source>
        <dbReference type="ARBA" id="ARBA00023150"/>
    </source>
</evidence>
<keyword evidence="2" id="KW-0808">Transferase</keyword>
<sequence length="192" mass="19905">MAEEFAAIILAGGRGSRLGGTDKAALRIEGRSLLERTLAAVESAEPVVVVGPPRVVSREVVWTHEDPPGGGPLAGLDAGLRAVPPAVEFVAVLAVDHPYLAPATLRRLVRAVVTESRGAGAVLTDTEGIPQWLLGVWRTGALRAGIPGQVGGGSVRSVLQPLEPVLVPGEGSEVSDVDTPRDLWRAGEQPLS</sequence>
<evidence type="ECO:0000256" key="5">
    <source>
        <dbReference type="ARBA" id="ARBA00022842"/>
    </source>
</evidence>
<dbReference type="OrthoDB" id="4408226at2"/>
<evidence type="ECO:0000256" key="1">
    <source>
        <dbReference type="ARBA" id="ARBA00022490"/>
    </source>
</evidence>
<keyword evidence="1" id="KW-0963">Cytoplasm</keyword>
<dbReference type="InterPro" id="IPR025877">
    <property type="entry name" value="MobA-like_NTP_Trfase"/>
</dbReference>
<dbReference type="GO" id="GO:0046872">
    <property type="term" value="F:metal ion binding"/>
    <property type="evidence" value="ECO:0007669"/>
    <property type="project" value="UniProtKB-KW"/>
</dbReference>
<comment type="caution">
    <text evidence="10">The sequence shown here is derived from an EMBL/GenBank/DDBJ whole genome shotgun (WGS) entry which is preliminary data.</text>
</comment>
<evidence type="ECO:0000256" key="4">
    <source>
        <dbReference type="ARBA" id="ARBA00022741"/>
    </source>
</evidence>
<dbReference type="Gene3D" id="3.90.550.10">
    <property type="entry name" value="Spore Coat Polysaccharide Biosynthesis Protein SpsA, Chain A"/>
    <property type="match status" value="1"/>
</dbReference>
<gene>
    <name evidence="10" type="ORF">DFQ14_102300</name>
</gene>
<organism evidence="10 11">
    <name type="scientific">Halopolyspora algeriensis</name>
    <dbReference type="NCBI Taxonomy" id="1500506"/>
    <lineage>
        <taxon>Bacteria</taxon>
        <taxon>Bacillati</taxon>
        <taxon>Actinomycetota</taxon>
        <taxon>Actinomycetes</taxon>
        <taxon>Actinomycetes incertae sedis</taxon>
        <taxon>Halopolyspora</taxon>
    </lineage>
</organism>
<dbReference type="Pfam" id="PF12804">
    <property type="entry name" value="NTP_transf_3"/>
    <property type="match status" value="1"/>
</dbReference>
<evidence type="ECO:0000256" key="2">
    <source>
        <dbReference type="ARBA" id="ARBA00022679"/>
    </source>
</evidence>
<keyword evidence="4" id="KW-0547">Nucleotide-binding</keyword>
<name>A0A368W1Y6_9ACTN</name>
<keyword evidence="7" id="KW-0501">Molybdenum cofactor biosynthesis</keyword>
<dbReference type="PANTHER" id="PTHR19136">
    <property type="entry name" value="MOLYBDENUM COFACTOR GUANYLYLTRANSFERASE"/>
    <property type="match status" value="1"/>
</dbReference>
<feature type="region of interest" description="Disordered" evidence="8">
    <location>
        <begin position="167"/>
        <end position="192"/>
    </location>
</feature>
<dbReference type="GO" id="GO:0016779">
    <property type="term" value="F:nucleotidyltransferase activity"/>
    <property type="evidence" value="ECO:0007669"/>
    <property type="project" value="TreeGrafter"/>
</dbReference>
<evidence type="ECO:0000256" key="8">
    <source>
        <dbReference type="SAM" id="MobiDB-lite"/>
    </source>
</evidence>
<proteinExistence type="predicted"/>
<keyword evidence="11" id="KW-1185">Reference proteome</keyword>
<evidence type="ECO:0000256" key="6">
    <source>
        <dbReference type="ARBA" id="ARBA00023134"/>
    </source>
</evidence>
<dbReference type="InterPro" id="IPR013482">
    <property type="entry name" value="Molybde_CF_guanTrfase"/>
</dbReference>
<evidence type="ECO:0000259" key="9">
    <source>
        <dbReference type="Pfam" id="PF12804"/>
    </source>
</evidence>
<dbReference type="InterPro" id="IPR029044">
    <property type="entry name" value="Nucleotide-diphossugar_trans"/>
</dbReference>
<dbReference type="GO" id="GO:0006777">
    <property type="term" value="P:Mo-molybdopterin cofactor biosynthetic process"/>
    <property type="evidence" value="ECO:0007669"/>
    <property type="project" value="UniProtKB-KW"/>
</dbReference>